<name>A0A1V0SBJ3_9VIRU</name>
<dbReference type="NCBIfam" id="TIGR00590">
    <property type="entry name" value="pcna"/>
    <property type="match status" value="1"/>
</dbReference>
<organism evidence="6">
    <name type="scientific">Catovirus CTV1</name>
    <dbReference type="NCBI Taxonomy" id="1977631"/>
    <lineage>
        <taxon>Viruses</taxon>
        <taxon>Varidnaviria</taxon>
        <taxon>Bamfordvirae</taxon>
        <taxon>Nucleocytoviricota</taxon>
        <taxon>Megaviricetes</taxon>
        <taxon>Imitervirales</taxon>
        <taxon>Mimiviridae</taxon>
        <taxon>Klosneuvirinae</taxon>
        <taxon>Catovirus</taxon>
    </lineage>
</organism>
<feature type="domain" description="Proliferating cell nuclear antigen PCNA C-terminal" evidence="5">
    <location>
        <begin position="218"/>
        <end position="341"/>
    </location>
</feature>
<dbReference type="GO" id="GO:0006272">
    <property type="term" value="P:leading strand elongation"/>
    <property type="evidence" value="ECO:0007669"/>
    <property type="project" value="TreeGrafter"/>
</dbReference>
<feature type="region of interest" description="Disordered" evidence="3">
    <location>
        <begin position="45"/>
        <end position="123"/>
    </location>
</feature>
<dbReference type="GO" id="GO:0006298">
    <property type="term" value="P:mismatch repair"/>
    <property type="evidence" value="ECO:0007669"/>
    <property type="project" value="TreeGrafter"/>
</dbReference>
<dbReference type="GO" id="GO:0030337">
    <property type="term" value="F:DNA polymerase processivity factor activity"/>
    <property type="evidence" value="ECO:0007669"/>
    <property type="project" value="InterPro"/>
</dbReference>
<keyword evidence="2" id="KW-0238">DNA-binding</keyword>
<gene>
    <name evidence="6" type="ORF">Catovirus_1_1078</name>
</gene>
<dbReference type="SUPFAM" id="SSF55979">
    <property type="entry name" value="DNA clamp"/>
    <property type="match status" value="2"/>
</dbReference>
<dbReference type="Pfam" id="PF02747">
    <property type="entry name" value="PCNA_C"/>
    <property type="match status" value="1"/>
</dbReference>
<dbReference type="GO" id="GO:0003677">
    <property type="term" value="F:DNA binding"/>
    <property type="evidence" value="ECO:0007669"/>
    <property type="project" value="UniProtKB-KW"/>
</dbReference>
<comment type="similarity">
    <text evidence="1">Belongs to the PCNA family.</text>
</comment>
<sequence length="367" mass="42365">MGKLFEMVTEHVIPFKTLIEGLKDILNDINFEIIRDDEMANKAINGDNSAKKATVKKNKQDEDSDPEVSDEENENVSDLEEDEVEEDEEVEDEEVEDEEVENKNTESKNKDDPKNKQEEKGGIKIAATDSTKTLLINVKLEAKEFSKFYCKKKVLDLGINLGQFHKLIKSLDKDDTLSMFVNEDDKQNLILKVSNPEKKYETTYKLKLMEINKTQYNIPPTAFDAIITFDTSEFHRICREMSQIAEHIEIKCTKKTVTYSCKGDSAERSTTFYTDEKGAKIKFGEKSPDIVQGIFELKNLVLFSKYSNLCGDIQIFMKNNYPLCIKYTVATLGRMFFCLTPIKEDDIMENFSDEDEDYDDEEIKYKN</sequence>
<evidence type="ECO:0000256" key="3">
    <source>
        <dbReference type="SAM" id="MobiDB-lite"/>
    </source>
</evidence>
<feature type="compositionally biased region" description="Acidic residues" evidence="3">
    <location>
        <begin position="62"/>
        <end position="100"/>
    </location>
</feature>
<dbReference type="CDD" id="cd00577">
    <property type="entry name" value="PCNA"/>
    <property type="match status" value="1"/>
</dbReference>
<dbReference type="InterPro" id="IPR022649">
    <property type="entry name" value="Pr_cel_nuc_antig_C"/>
</dbReference>
<dbReference type="InterPro" id="IPR046938">
    <property type="entry name" value="DNA_clamp_sf"/>
</dbReference>
<evidence type="ECO:0000256" key="2">
    <source>
        <dbReference type="ARBA" id="ARBA00023125"/>
    </source>
</evidence>
<protein>
    <submittedName>
        <fullName evidence="6">Proliferating cell nuclear antigen</fullName>
    </submittedName>
</protein>
<dbReference type="InterPro" id="IPR022648">
    <property type="entry name" value="Pr_cel_nuc_antig_N"/>
</dbReference>
<feature type="domain" description="Proliferating cell nuclear antigen PCNA N-terminal" evidence="4">
    <location>
        <begin position="118"/>
        <end position="213"/>
    </location>
</feature>
<accession>A0A1V0SBJ3</accession>
<feature type="compositionally biased region" description="Basic and acidic residues" evidence="3">
    <location>
        <begin position="101"/>
        <end position="122"/>
    </location>
</feature>
<dbReference type="Pfam" id="PF00705">
    <property type="entry name" value="PCNA_N"/>
    <property type="match status" value="1"/>
</dbReference>
<dbReference type="Gene3D" id="3.70.10.10">
    <property type="match status" value="1"/>
</dbReference>
<evidence type="ECO:0000259" key="5">
    <source>
        <dbReference type="Pfam" id="PF02747"/>
    </source>
</evidence>
<dbReference type="PANTHER" id="PTHR11352">
    <property type="entry name" value="PROLIFERATING CELL NUCLEAR ANTIGEN"/>
    <property type="match status" value="1"/>
</dbReference>
<evidence type="ECO:0000259" key="4">
    <source>
        <dbReference type="Pfam" id="PF00705"/>
    </source>
</evidence>
<proteinExistence type="inferred from homology"/>
<dbReference type="GO" id="GO:0019985">
    <property type="term" value="P:translesion synthesis"/>
    <property type="evidence" value="ECO:0007669"/>
    <property type="project" value="TreeGrafter"/>
</dbReference>
<dbReference type="PANTHER" id="PTHR11352:SF0">
    <property type="entry name" value="PROLIFERATING CELL NUCLEAR ANTIGEN"/>
    <property type="match status" value="1"/>
</dbReference>
<dbReference type="InterPro" id="IPR000730">
    <property type="entry name" value="Pr_cel_nuc_antig"/>
</dbReference>
<dbReference type="GO" id="GO:0006275">
    <property type="term" value="P:regulation of DNA replication"/>
    <property type="evidence" value="ECO:0007669"/>
    <property type="project" value="InterPro"/>
</dbReference>
<evidence type="ECO:0000256" key="1">
    <source>
        <dbReference type="ARBA" id="ARBA00010462"/>
    </source>
</evidence>
<reference evidence="6" key="1">
    <citation type="journal article" date="2017" name="Science">
        <title>Giant viruses with an expanded complement of translation system components.</title>
        <authorList>
            <person name="Schulz F."/>
            <person name="Yutin N."/>
            <person name="Ivanova N.N."/>
            <person name="Ortega D.R."/>
            <person name="Lee T.K."/>
            <person name="Vierheilig J."/>
            <person name="Daims H."/>
            <person name="Horn M."/>
            <person name="Wagner M."/>
            <person name="Jensen G.J."/>
            <person name="Kyrpides N.C."/>
            <person name="Koonin E.V."/>
            <person name="Woyke T."/>
        </authorList>
    </citation>
    <scope>NUCLEOTIDE SEQUENCE</scope>
    <source>
        <strain evidence="6">CTV1</strain>
    </source>
</reference>
<evidence type="ECO:0000313" key="6">
    <source>
        <dbReference type="EMBL" id="ARF09028.1"/>
    </source>
</evidence>
<dbReference type="EMBL" id="KY684083">
    <property type="protein sequence ID" value="ARF09028.1"/>
    <property type="molecule type" value="Genomic_DNA"/>
</dbReference>